<sequence length="184" mass="20422">MARTPSNMLPLGTKAPDFKLRDTVSDKILSLSDLKGEKGTVVMFICNHCPFVIHVNPMISKLGKQYQAHGIGFVAISSNDVVNYPQDAPHLMKENAREMEYTFPYLYDESQEVAKAYDAACTPDFYLFNSGLELVYRGQLDDSRPGNGLPLTGSDLQDAMDAILTGKQVNIDQKPSIGCNIKWK</sequence>
<dbReference type="GO" id="GO:0016209">
    <property type="term" value="F:antioxidant activity"/>
    <property type="evidence" value="ECO:0007669"/>
    <property type="project" value="InterPro"/>
</dbReference>
<feature type="domain" description="Thioredoxin" evidence="1">
    <location>
        <begin position="9"/>
        <end position="165"/>
    </location>
</feature>
<dbReference type="OrthoDB" id="9809746at2"/>
<dbReference type="GO" id="GO:0016491">
    <property type="term" value="F:oxidoreductase activity"/>
    <property type="evidence" value="ECO:0007669"/>
    <property type="project" value="InterPro"/>
</dbReference>
<dbReference type="Gene3D" id="3.40.30.10">
    <property type="entry name" value="Glutaredoxin"/>
    <property type="match status" value="1"/>
</dbReference>
<proteinExistence type="predicted"/>
<evidence type="ECO:0000259" key="1">
    <source>
        <dbReference type="PROSITE" id="PS51352"/>
    </source>
</evidence>
<dbReference type="CDD" id="cd02969">
    <property type="entry name" value="PRX_like1"/>
    <property type="match status" value="1"/>
</dbReference>
<evidence type="ECO:0000313" key="3">
    <source>
        <dbReference type="Proteomes" id="UP000310406"/>
    </source>
</evidence>
<dbReference type="InterPro" id="IPR047262">
    <property type="entry name" value="PRX-like1"/>
</dbReference>
<dbReference type="InterPro" id="IPR036249">
    <property type="entry name" value="Thioredoxin-like_sf"/>
</dbReference>
<dbReference type="PANTHER" id="PTHR43640">
    <property type="entry name" value="OS07G0260300 PROTEIN"/>
    <property type="match status" value="1"/>
</dbReference>
<gene>
    <name evidence="2" type="ORF">EZV76_06595</name>
</gene>
<dbReference type="AlphaFoldDB" id="A0A4S8RR34"/>
<accession>A0A4S8RR34</accession>
<dbReference type="Pfam" id="PF00578">
    <property type="entry name" value="AhpC-TSA"/>
    <property type="match status" value="1"/>
</dbReference>
<name>A0A4S8RR34_9FLAO</name>
<keyword evidence="3" id="KW-1185">Reference proteome</keyword>
<dbReference type="EMBL" id="SNTZ01000002">
    <property type="protein sequence ID" value="THV60221.1"/>
    <property type="molecule type" value="Genomic_DNA"/>
</dbReference>
<dbReference type="Proteomes" id="UP000310406">
    <property type="component" value="Unassembled WGS sequence"/>
</dbReference>
<reference evidence="2 3" key="1">
    <citation type="submission" date="2019-03" db="EMBL/GenBank/DDBJ databases">
        <title>Muricauda SCR12 sp.nov, a marine bacterium isolated from Pacific Ocean:the Okinawa trough.</title>
        <authorList>
            <person name="Liu L."/>
        </authorList>
    </citation>
    <scope>NUCLEOTIDE SEQUENCE [LARGE SCALE GENOMIC DNA]</scope>
    <source>
        <strain evidence="2 3">SCR12</strain>
    </source>
</reference>
<organism evidence="2 3">
    <name type="scientific">Flagellimonas alvinocaridis</name>
    <dbReference type="NCBI Taxonomy" id="2530200"/>
    <lineage>
        <taxon>Bacteria</taxon>
        <taxon>Pseudomonadati</taxon>
        <taxon>Bacteroidota</taxon>
        <taxon>Flavobacteriia</taxon>
        <taxon>Flavobacteriales</taxon>
        <taxon>Flavobacteriaceae</taxon>
        <taxon>Flagellimonas</taxon>
    </lineage>
</organism>
<dbReference type="InterPro" id="IPR013766">
    <property type="entry name" value="Thioredoxin_domain"/>
</dbReference>
<comment type="caution">
    <text evidence="2">The sequence shown here is derived from an EMBL/GenBank/DDBJ whole genome shotgun (WGS) entry which is preliminary data.</text>
</comment>
<evidence type="ECO:0000313" key="2">
    <source>
        <dbReference type="EMBL" id="THV60221.1"/>
    </source>
</evidence>
<protein>
    <submittedName>
        <fullName evidence="2">Thioredoxin family protein</fullName>
    </submittedName>
</protein>
<dbReference type="InterPro" id="IPR000866">
    <property type="entry name" value="AhpC/TSA"/>
</dbReference>
<dbReference type="SUPFAM" id="SSF52833">
    <property type="entry name" value="Thioredoxin-like"/>
    <property type="match status" value="1"/>
</dbReference>
<dbReference type="PROSITE" id="PS51352">
    <property type="entry name" value="THIOREDOXIN_2"/>
    <property type="match status" value="1"/>
</dbReference>
<dbReference type="PANTHER" id="PTHR43640:SF1">
    <property type="entry name" value="THIOREDOXIN-DEPENDENT PEROXIREDOXIN"/>
    <property type="match status" value="1"/>
</dbReference>
<dbReference type="RefSeq" id="WP_136565803.1">
    <property type="nucleotide sequence ID" value="NZ_SNTZ01000002.1"/>
</dbReference>